<dbReference type="EMBL" id="MN741017">
    <property type="protein sequence ID" value="QHU22751.1"/>
    <property type="molecule type" value="Genomic_DNA"/>
</dbReference>
<dbReference type="AlphaFoldDB" id="A0A6C0KZU2"/>
<accession>A0A6C0KZU2</accession>
<name>A0A6C0KZU2_9ZZZZ</name>
<evidence type="ECO:0000313" key="1">
    <source>
        <dbReference type="EMBL" id="QHU22751.1"/>
    </source>
</evidence>
<proteinExistence type="predicted"/>
<protein>
    <submittedName>
        <fullName evidence="1">Uncharacterized protein</fullName>
    </submittedName>
</protein>
<sequence>MKFCFILLFSIINLSNSFSNVFYRYNPSQIVKELNPLIQYSVTQINLHKYGSLNQKHWLSINRNLHKSIKYTKLRNDKCLYIGWDNDYIQNTMKSPKIFIFLDIESENVLVVTHIIQNPFIENNIDIPLFKKHLMEFTDNIGIYLDISKLKDFEDKRWYLDFVHMRS</sequence>
<reference evidence="1" key="1">
    <citation type="journal article" date="2020" name="Nature">
        <title>Giant virus diversity and host interactions through global metagenomics.</title>
        <authorList>
            <person name="Schulz F."/>
            <person name="Roux S."/>
            <person name="Paez-Espino D."/>
            <person name="Jungbluth S."/>
            <person name="Walsh D.A."/>
            <person name="Denef V.J."/>
            <person name="McMahon K.D."/>
            <person name="Konstantinidis K.T."/>
            <person name="Eloe-Fadrosh E.A."/>
            <person name="Kyrpides N.C."/>
            <person name="Woyke T."/>
        </authorList>
    </citation>
    <scope>NUCLEOTIDE SEQUENCE</scope>
    <source>
        <strain evidence="1">GVMAG-S-ERX555907-63</strain>
    </source>
</reference>
<organism evidence="1">
    <name type="scientific">viral metagenome</name>
    <dbReference type="NCBI Taxonomy" id="1070528"/>
    <lineage>
        <taxon>unclassified sequences</taxon>
        <taxon>metagenomes</taxon>
        <taxon>organismal metagenomes</taxon>
    </lineage>
</organism>